<evidence type="ECO:0000259" key="2">
    <source>
        <dbReference type="Pfam" id="PF08327"/>
    </source>
</evidence>
<evidence type="ECO:0000313" key="3">
    <source>
        <dbReference type="EMBL" id="TDQ11204.1"/>
    </source>
</evidence>
<dbReference type="InterPro" id="IPR013538">
    <property type="entry name" value="ASHA1/2-like_C"/>
</dbReference>
<accession>A0A4R6SXF4</accession>
<protein>
    <submittedName>
        <fullName evidence="3">Uncharacterized protein YndB with AHSA1/START domain</fullName>
    </submittedName>
</protein>
<dbReference type="RefSeq" id="WP_133574297.1">
    <property type="nucleotide sequence ID" value="NZ_SNYC01000003.1"/>
</dbReference>
<dbReference type="AlphaFoldDB" id="A0A4R6SXF4"/>
<proteinExistence type="inferred from homology"/>
<comment type="caution">
    <text evidence="3">The sequence shown here is derived from an EMBL/GenBank/DDBJ whole genome shotgun (WGS) entry which is preliminary data.</text>
</comment>
<dbReference type="Gene3D" id="3.30.530.20">
    <property type="match status" value="1"/>
</dbReference>
<reference evidence="3 4" key="1">
    <citation type="submission" date="2019-03" db="EMBL/GenBank/DDBJ databases">
        <title>Genomic Encyclopedia of Archaeal and Bacterial Type Strains, Phase II (KMG-II): from individual species to whole genera.</title>
        <authorList>
            <person name="Goeker M."/>
        </authorList>
    </citation>
    <scope>NUCLEOTIDE SEQUENCE [LARGE SCALE GENOMIC DNA]</scope>
    <source>
        <strain evidence="3 4">DSM 19035</strain>
    </source>
</reference>
<name>A0A4R6SXF4_9SPHI</name>
<organism evidence="3 4">
    <name type="scientific">Pedobacter metabolipauper</name>
    <dbReference type="NCBI Taxonomy" id="425513"/>
    <lineage>
        <taxon>Bacteria</taxon>
        <taxon>Pseudomonadati</taxon>
        <taxon>Bacteroidota</taxon>
        <taxon>Sphingobacteriia</taxon>
        <taxon>Sphingobacteriales</taxon>
        <taxon>Sphingobacteriaceae</taxon>
        <taxon>Pedobacter</taxon>
    </lineage>
</organism>
<keyword evidence="4" id="KW-1185">Reference proteome</keyword>
<dbReference type="OrthoDB" id="384974at2"/>
<sequence length="162" mass="18408">MEQNKKELQITHVFDAPVELVFNAWTDPEILVKWYAPDGCTIEFKSLEVTENGSFHSCIHDPVHGDCWITGVYREVTFPEKLVFSMVLSNEAGESVGSLDAGKPEDWPKEIMTTVRFTPVGDQTELTIHQTVNEEEAKQTGAYQSWIKMFNILNRLISTSKI</sequence>
<gene>
    <name evidence="3" type="ORF">ATK78_0320</name>
</gene>
<evidence type="ECO:0000313" key="4">
    <source>
        <dbReference type="Proteomes" id="UP000295620"/>
    </source>
</evidence>
<feature type="domain" description="Activator of Hsp90 ATPase homologue 1/2-like C-terminal" evidence="2">
    <location>
        <begin position="15"/>
        <end position="156"/>
    </location>
</feature>
<dbReference type="CDD" id="cd07814">
    <property type="entry name" value="SRPBCC_CalC_Aha1-like"/>
    <property type="match status" value="1"/>
</dbReference>
<evidence type="ECO:0000256" key="1">
    <source>
        <dbReference type="ARBA" id="ARBA00006817"/>
    </source>
</evidence>
<dbReference type="InterPro" id="IPR023393">
    <property type="entry name" value="START-like_dom_sf"/>
</dbReference>
<dbReference type="Proteomes" id="UP000295620">
    <property type="component" value="Unassembled WGS sequence"/>
</dbReference>
<comment type="similarity">
    <text evidence="1">Belongs to the AHA1 family.</text>
</comment>
<dbReference type="Pfam" id="PF08327">
    <property type="entry name" value="AHSA1"/>
    <property type="match status" value="1"/>
</dbReference>
<dbReference type="EMBL" id="SNYC01000003">
    <property type="protein sequence ID" value="TDQ11204.1"/>
    <property type="molecule type" value="Genomic_DNA"/>
</dbReference>
<dbReference type="SUPFAM" id="SSF55961">
    <property type="entry name" value="Bet v1-like"/>
    <property type="match status" value="1"/>
</dbReference>